<dbReference type="Gene3D" id="2.40.40.10">
    <property type="entry name" value="RlpA-like domain"/>
    <property type="match status" value="1"/>
</dbReference>
<dbReference type="CDD" id="cd22191">
    <property type="entry name" value="DPBB_RlpA_EXP_N-like"/>
    <property type="match status" value="1"/>
</dbReference>
<sequence length="127" mass="13557">MISISRILLVSAFVAAKATAQSHTGNLFYFVPGLGACGFTNNNSQVVASVSAAIFNSYPGATPNPNHNPICQHRLYVSSGGRNVTAPIVDYFEEQGRDYDVGLSRPGFETFAPVSTGVVYGVNWIIL</sequence>
<keyword evidence="1" id="KW-0732">Signal</keyword>
<proteinExistence type="predicted"/>
<dbReference type="EMBL" id="ML213590">
    <property type="protein sequence ID" value="TFK45160.1"/>
    <property type="molecule type" value="Genomic_DNA"/>
</dbReference>
<reference evidence="2 3" key="1">
    <citation type="journal article" date="2019" name="Nat. Ecol. Evol.">
        <title>Megaphylogeny resolves global patterns of mushroom evolution.</title>
        <authorList>
            <person name="Varga T."/>
            <person name="Krizsan K."/>
            <person name="Foldi C."/>
            <person name="Dima B."/>
            <person name="Sanchez-Garcia M."/>
            <person name="Sanchez-Ramirez S."/>
            <person name="Szollosi G.J."/>
            <person name="Szarkandi J.G."/>
            <person name="Papp V."/>
            <person name="Albert L."/>
            <person name="Andreopoulos W."/>
            <person name="Angelini C."/>
            <person name="Antonin V."/>
            <person name="Barry K.W."/>
            <person name="Bougher N.L."/>
            <person name="Buchanan P."/>
            <person name="Buyck B."/>
            <person name="Bense V."/>
            <person name="Catcheside P."/>
            <person name="Chovatia M."/>
            <person name="Cooper J."/>
            <person name="Damon W."/>
            <person name="Desjardin D."/>
            <person name="Finy P."/>
            <person name="Geml J."/>
            <person name="Haridas S."/>
            <person name="Hughes K."/>
            <person name="Justo A."/>
            <person name="Karasinski D."/>
            <person name="Kautmanova I."/>
            <person name="Kiss B."/>
            <person name="Kocsube S."/>
            <person name="Kotiranta H."/>
            <person name="LaButti K.M."/>
            <person name="Lechner B.E."/>
            <person name="Liimatainen K."/>
            <person name="Lipzen A."/>
            <person name="Lukacs Z."/>
            <person name="Mihaltcheva S."/>
            <person name="Morgado L.N."/>
            <person name="Niskanen T."/>
            <person name="Noordeloos M.E."/>
            <person name="Ohm R.A."/>
            <person name="Ortiz-Santana B."/>
            <person name="Ovrebo C."/>
            <person name="Racz N."/>
            <person name="Riley R."/>
            <person name="Savchenko A."/>
            <person name="Shiryaev A."/>
            <person name="Soop K."/>
            <person name="Spirin V."/>
            <person name="Szebenyi C."/>
            <person name="Tomsovsky M."/>
            <person name="Tulloss R.E."/>
            <person name="Uehling J."/>
            <person name="Grigoriev I.V."/>
            <person name="Vagvolgyi C."/>
            <person name="Papp T."/>
            <person name="Martin F.M."/>
            <person name="Miettinen O."/>
            <person name="Hibbett D.S."/>
            <person name="Nagy L.G."/>
        </authorList>
    </citation>
    <scope>NUCLEOTIDE SEQUENCE [LARGE SCALE GENOMIC DNA]</scope>
    <source>
        <strain evidence="2 3">CBS 166.37</strain>
    </source>
</reference>
<dbReference type="OrthoDB" id="406505at2759"/>
<protein>
    <submittedName>
        <fullName evidence="2">Uncharacterized protein</fullName>
    </submittedName>
</protein>
<name>A0A5C3MIY3_9AGAR</name>
<feature type="chain" id="PRO_5022914003" evidence="1">
    <location>
        <begin position="21"/>
        <end position="127"/>
    </location>
</feature>
<gene>
    <name evidence="2" type="ORF">BDQ12DRAFT_594532</name>
</gene>
<dbReference type="AlphaFoldDB" id="A0A5C3MIY3"/>
<organism evidence="2 3">
    <name type="scientific">Crucibulum laeve</name>
    <dbReference type="NCBI Taxonomy" id="68775"/>
    <lineage>
        <taxon>Eukaryota</taxon>
        <taxon>Fungi</taxon>
        <taxon>Dikarya</taxon>
        <taxon>Basidiomycota</taxon>
        <taxon>Agaricomycotina</taxon>
        <taxon>Agaricomycetes</taxon>
        <taxon>Agaricomycetidae</taxon>
        <taxon>Agaricales</taxon>
        <taxon>Agaricineae</taxon>
        <taxon>Nidulariaceae</taxon>
        <taxon>Crucibulum</taxon>
    </lineage>
</organism>
<dbReference type="SUPFAM" id="SSF50685">
    <property type="entry name" value="Barwin-like endoglucanases"/>
    <property type="match status" value="1"/>
</dbReference>
<evidence type="ECO:0000313" key="3">
    <source>
        <dbReference type="Proteomes" id="UP000308652"/>
    </source>
</evidence>
<accession>A0A5C3MIY3</accession>
<keyword evidence="3" id="KW-1185">Reference proteome</keyword>
<dbReference type="Proteomes" id="UP000308652">
    <property type="component" value="Unassembled WGS sequence"/>
</dbReference>
<evidence type="ECO:0000256" key="1">
    <source>
        <dbReference type="SAM" id="SignalP"/>
    </source>
</evidence>
<dbReference type="InterPro" id="IPR036908">
    <property type="entry name" value="RlpA-like_sf"/>
</dbReference>
<feature type="signal peptide" evidence="1">
    <location>
        <begin position="1"/>
        <end position="20"/>
    </location>
</feature>
<evidence type="ECO:0000313" key="2">
    <source>
        <dbReference type="EMBL" id="TFK45160.1"/>
    </source>
</evidence>